<protein>
    <submittedName>
        <fullName evidence="2">Uncharacterized protein</fullName>
    </submittedName>
</protein>
<dbReference type="AlphaFoldDB" id="A0AAD1Y9U5"/>
<proteinExistence type="predicted"/>
<comment type="caution">
    <text evidence="2">The sequence shown here is derived from an EMBL/GenBank/DDBJ whole genome shotgun (WGS) entry which is preliminary data.</text>
</comment>
<name>A0AAD1Y9U5_EUPCR</name>
<keyword evidence="3" id="KW-1185">Reference proteome</keyword>
<evidence type="ECO:0000313" key="2">
    <source>
        <dbReference type="EMBL" id="CAI2386731.1"/>
    </source>
</evidence>
<sequence length="779" mass="89389">MTAVKMAMADTRDTVYISSLITQGARTPLFTADPEYQVTGVSFDQGPGKITVTGERSLASRGAQAKNDYGNGKFFETNYIPDDIFVRTINDQKSIISAYSYLLGCYPDSVNGLSLESDIEEIKSVPVTNYDVDNVRPNLNLGNPRGETAQARIHPGNPDALFLTQLGRTYPGQKEKIDQQLFEAKREYEQTHGTRFYENFARAIHKPVGNMNFYSIHKYADDVIAAEANGEFSAVNLSDDLHNQLDVYFGHYFGNGLFRDYALTRAFSHTYLSSMVHELQLKMQDDQTGEFRGDLAHNAKQSVYLGNHLTLISALHLFNEVESYRVDFNDELRFQLFQKDGRYLVRSLLNDKPLRLEGVANSQGEIEWSAFRDYICSKLYFGNVDSVRDGTENPQEFMHLKESCDSFISKGYYRNDKVLLELTEAPEYLPDEPTSVPREQVIQHQASGNSILTNNFDDGVRRQSVDINVGLTNQRVDYAWNKPIKFRQTQWEEISFPMKEEFSFGTLTKQEVGLNQYRKVKIAKTVNEEITLPERHTFNFGSELLKTREVLFNSVNFLRLPEINEHKLFLADRHKFSLDKNPRLSTKRLSFNYVRKLQIPQTTKSPFALPQRHVFDYSDLTGSNKEVHFDHIKKIKVKQAETYNINLKNFNFDRLDKIKAQHGRHSAVIETQAGSDPLMKISTTGQRDEAHKVNLGGNIHKKPDYVAPIRIKQEYDPYTISFTEIGPVKSYHRELEETEFISEYPHDSSKSGRNYPSYSSSSVGPFRDRESSQDFDWGF</sequence>
<organism evidence="2 3">
    <name type="scientific">Euplotes crassus</name>
    <dbReference type="NCBI Taxonomy" id="5936"/>
    <lineage>
        <taxon>Eukaryota</taxon>
        <taxon>Sar</taxon>
        <taxon>Alveolata</taxon>
        <taxon>Ciliophora</taxon>
        <taxon>Intramacronucleata</taxon>
        <taxon>Spirotrichea</taxon>
        <taxon>Hypotrichia</taxon>
        <taxon>Euplotida</taxon>
        <taxon>Euplotidae</taxon>
        <taxon>Moneuplotes</taxon>
    </lineage>
</organism>
<dbReference type="Proteomes" id="UP001295684">
    <property type="component" value="Unassembled WGS sequence"/>
</dbReference>
<dbReference type="SUPFAM" id="SSF53254">
    <property type="entry name" value="Phosphoglycerate mutase-like"/>
    <property type="match status" value="1"/>
</dbReference>
<accession>A0AAD1Y9U5</accession>
<reference evidence="2" key="1">
    <citation type="submission" date="2023-07" db="EMBL/GenBank/DDBJ databases">
        <authorList>
            <consortium name="AG Swart"/>
            <person name="Singh M."/>
            <person name="Singh A."/>
            <person name="Seah K."/>
            <person name="Emmerich C."/>
        </authorList>
    </citation>
    <scope>NUCLEOTIDE SEQUENCE</scope>
    <source>
        <strain evidence="2">DP1</strain>
    </source>
</reference>
<evidence type="ECO:0000256" key="1">
    <source>
        <dbReference type="SAM" id="MobiDB-lite"/>
    </source>
</evidence>
<feature type="compositionally biased region" description="Low complexity" evidence="1">
    <location>
        <begin position="751"/>
        <end position="762"/>
    </location>
</feature>
<dbReference type="InterPro" id="IPR029033">
    <property type="entry name" value="His_PPase_superfam"/>
</dbReference>
<evidence type="ECO:0000313" key="3">
    <source>
        <dbReference type="Proteomes" id="UP001295684"/>
    </source>
</evidence>
<feature type="region of interest" description="Disordered" evidence="1">
    <location>
        <begin position="742"/>
        <end position="779"/>
    </location>
</feature>
<dbReference type="Gene3D" id="3.40.50.1240">
    <property type="entry name" value="Phosphoglycerate mutase-like"/>
    <property type="match status" value="1"/>
</dbReference>
<gene>
    <name evidence="2" type="ORF">ECRASSUSDP1_LOCUS28355</name>
</gene>
<dbReference type="EMBL" id="CAMPGE010029263">
    <property type="protein sequence ID" value="CAI2386731.1"/>
    <property type="molecule type" value="Genomic_DNA"/>
</dbReference>